<name>A0A518I4D8_9BACT</name>
<organism evidence="2 3">
    <name type="scientific">Stieleria neptunia</name>
    <dbReference type="NCBI Taxonomy" id="2527979"/>
    <lineage>
        <taxon>Bacteria</taxon>
        <taxon>Pseudomonadati</taxon>
        <taxon>Planctomycetota</taxon>
        <taxon>Planctomycetia</taxon>
        <taxon>Pirellulales</taxon>
        <taxon>Pirellulaceae</taxon>
        <taxon>Stieleria</taxon>
    </lineage>
</organism>
<proteinExistence type="predicted"/>
<dbReference type="Proteomes" id="UP000319004">
    <property type="component" value="Chromosome"/>
</dbReference>
<evidence type="ECO:0008006" key="4">
    <source>
        <dbReference type="Google" id="ProtNLM"/>
    </source>
</evidence>
<gene>
    <name evidence="2" type="ORF">Enr13x_78760</name>
</gene>
<evidence type="ECO:0000313" key="2">
    <source>
        <dbReference type="EMBL" id="QDV47964.1"/>
    </source>
</evidence>
<keyword evidence="1" id="KW-1133">Transmembrane helix</keyword>
<dbReference type="OrthoDB" id="274202at2"/>
<keyword evidence="3" id="KW-1185">Reference proteome</keyword>
<keyword evidence="1" id="KW-0472">Membrane</keyword>
<dbReference type="EMBL" id="CP037423">
    <property type="protein sequence ID" value="QDV47964.1"/>
    <property type="molecule type" value="Genomic_DNA"/>
</dbReference>
<keyword evidence="1" id="KW-0812">Transmembrane</keyword>
<evidence type="ECO:0000313" key="3">
    <source>
        <dbReference type="Proteomes" id="UP000319004"/>
    </source>
</evidence>
<feature type="transmembrane region" description="Helical" evidence="1">
    <location>
        <begin position="231"/>
        <end position="249"/>
    </location>
</feature>
<feature type="transmembrane region" description="Helical" evidence="1">
    <location>
        <begin position="71"/>
        <end position="94"/>
    </location>
</feature>
<dbReference type="AlphaFoldDB" id="A0A518I4D8"/>
<sequence length="369" mass="40969">MLENPYRPPSSDFESAVSDQYEFSGEVTEDDIARLLSVSWINLVLLGLCVLVIAPFLAVLAFAGLSAQNSIRFTAAALAFVSMLAMICGAAFWATTRSRIARRLVRMQPNLVGGLSGEINSNGLFLFNKHVTKVQYTWSSFSGVTVNRNGIRFDLGYPRTGLIGIPARCIDGYDFQSAREQINRFRAVDESEPVFRCILDWSKAPSDALRFEIPIPNRNSNPAMNSGAFSFYWPGAMAFIAGSLAFILLLSEMMIAASIAGALCWVALEKALAVRREVLPGTPEPQEFQWGWMHPTGLHVCHGDHEKVVQWSDVKQLRIGETTVAVVSHDHSMFEIPIQDFLDDDWERIGELVQSLVPQVPVVSPSRRE</sequence>
<evidence type="ECO:0000256" key="1">
    <source>
        <dbReference type="SAM" id="Phobius"/>
    </source>
</evidence>
<protein>
    <recommendedName>
        <fullName evidence="4">YcxB-like protein domain-containing protein</fullName>
    </recommendedName>
</protein>
<dbReference type="RefSeq" id="WP_145392000.1">
    <property type="nucleotide sequence ID" value="NZ_CP037423.1"/>
</dbReference>
<accession>A0A518I4D8</accession>
<dbReference type="KEGG" id="snep:Enr13x_78760"/>
<reference evidence="2 3" key="1">
    <citation type="submission" date="2019-03" db="EMBL/GenBank/DDBJ databases">
        <title>Deep-cultivation of Planctomycetes and their phenomic and genomic characterization uncovers novel biology.</title>
        <authorList>
            <person name="Wiegand S."/>
            <person name="Jogler M."/>
            <person name="Boedeker C."/>
            <person name="Pinto D."/>
            <person name="Vollmers J."/>
            <person name="Rivas-Marin E."/>
            <person name="Kohn T."/>
            <person name="Peeters S.H."/>
            <person name="Heuer A."/>
            <person name="Rast P."/>
            <person name="Oberbeckmann S."/>
            <person name="Bunk B."/>
            <person name="Jeske O."/>
            <person name="Meyerdierks A."/>
            <person name="Storesund J.E."/>
            <person name="Kallscheuer N."/>
            <person name="Luecker S."/>
            <person name="Lage O.M."/>
            <person name="Pohl T."/>
            <person name="Merkel B.J."/>
            <person name="Hornburger P."/>
            <person name="Mueller R.-W."/>
            <person name="Bruemmer F."/>
            <person name="Labrenz M."/>
            <person name="Spormann A.M."/>
            <person name="Op den Camp H."/>
            <person name="Overmann J."/>
            <person name="Amann R."/>
            <person name="Jetten M.S.M."/>
            <person name="Mascher T."/>
            <person name="Medema M.H."/>
            <person name="Devos D.P."/>
            <person name="Kaster A.-K."/>
            <person name="Ovreas L."/>
            <person name="Rohde M."/>
            <person name="Galperin M.Y."/>
            <person name="Jogler C."/>
        </authorList>
    </citation>
    <scope>NUCLEOTIDE SEQUENCE [LARGE SCALE GENOMIC DNA]</scope>
    <source>
        <strain evidence="2 3">Enr13</strain>
    </source>
</reference>
<feature type="transmembrane region" description="Helical" evidence="1">
    <location>
        <begin position="43"/>
        <end position="65"/>
    </location>
</feature>